<organism evidence="10 11">
    <name type="scientific">Noviherbaspirillum pedocola</name>
    <dbReference type="NCBI Taxonomy" id="2801341"/>
    <lineage>
        <taxon>Bacteria</taxon>
        <taxon>Pseudomonadati</taxon>
        <taxon>Pseudomonadota</taxon>
        <taxon>Betaproteobacteria</taxon>
        <taxon>Burkholderiales</taxon>
        <taxon>Oxalobacteraceae</taxon>
        <taxon>Noviherbaspirillum</taxon>
    </lineage>
</organism>
<feature type="transmembrane region" description="Helical" evidence="8">
    <location>
        <begin position="479"/>
        <end position="502"/>
    </location>
</feature>
<protein>
    <submittedName>
        <fullName evidence="10">Chain length-determining protein</fullName>
    </submittedName>
</protein>
<feature type="transmembrane region" description="Helical" evidence="8">
    <location>
        <begin position="20"/>
        <end position="39"/>
    </location>
</feature>
<evidence type="ECO:0000256" key="1">
    <source>
        <dbReference type="ARBA" id="ARBA00004651"/>
    </source>
</evidence>
<keyword evidence="11" id="KW-1185">Reference proteome</keyword>
<evidence type="ECO:0000256" key="3">
    <source>
        <dbReference type="ARBA" id="ARBA00022692"/>
    </source>
</evidence>
<evidence type="ECO:0000313" key="11">
    <source>
        <dbReference type="Proteomes" id="UP000622890"/>
    </source>
</evidence>
<evidence type="ECO:0000256" key="6">
    <source>
        <dbReference type="SAM" id="Coils"/>
    </source>
</evidence>
<feature type="domain" description="Polysaccharide chain length determinant N-terminal" evidence="9">
    <location>
        <begin position="8"/>
        <end position="93"/>
    </location>
</feature>
<dbReference type="NCBIfam" id="TIGR03007">
    <property type="entry name" value="pepcterm_ChnLen"/>
    <property type="match status" value="1"/>
</dbReference>
<reference evidence="10" key="1">
    <citation type="submission" date="2021-01" db="EMBL/GenBank/DDBJ databases">
        <title>Genome sequence of strain Noviherbaspirillum sp. DKR-6.</title>
        <authorList>
            <person name="Chaudhary D.K."/>
        </authorList>
    </citation>
    <scope>NUCLEOTIDE SEQUENCE</scope>
    <source>
        <strain evidence="10">DKR-6</strain>
    </source>
</reference>
<dbReference type="RefSeq" id="WP_200591027.1">
    <property type="nucleotide sequence ID" value="NZ_JAEPBG010000002.1"/>
</dbReference>
<sequence>MEETINQLLFLVKGVWKYRWHAVIVAWVIAIAGWVRVYTLPDNYQASARVFVDTQSILKPLLAGMTTIPNVEQQVSIMSRTLLSRPNIEKVMRMVDLDIKAKTPKEHEELVNDVMSQIRIGTTGRDDIYTLTYNDPNPKLAKDVVQSLLTIFVESSVGDKKNDSEKAVQFLDDQIKVYEGKLVTAENALKDFKIKHSGSLPSGGDYGTQVQGAADALNQAKLDLREAERSRDAIQQQINGNGSGNGAGSVDPELDARILALHKNLDTLRLQYTEQHPDIVSTKRLIAQLEAQRREEAKSGKSGSTDRGAGYSPMLQQLKVALSNAEARVAAMQARVDEYMARYDRVRAQTVNGPELETQLAQLNRDYQVNKDNYEKLVARREAAKLSGDLSATPDMIKFRVIDPPIVPLRPAGPDRLRLASLVFAGALIAGIAVALLLSQLRPTYLNQQSLRESTGLPILGSVSMNWTNLERDKRKRSLYAFGASLVVLVTLYAGYMTRILLGS</sequence>
<evidence type="ECO:0000256" key="5">
    <source>
        <dbReference type="ARBA" id="ARBA00023136"/>
    </source>
</evidence>
<dbReference type="EMBL" id="JAEPBG010000002">
    <property type="protein sequence ID" value="MBK4734270.1"/>
    <property type="molecule type" value="Genomic_DNA"/>
</dbReference>
<feature type="coiled-coil region" evidence="6">
    <location>
        <begin position="315"/>
        <end position="380"/>
    </location>
</feature>
<evidence type="ECO:0000313" key="10">
    <source>
        <dbReference type="EMBL" id="MBK4734270.1"/>
    </source>
</evidence>
<comment type="subcellular location">
    <subcellularLocation>
        <location evidence="1">Cell membrane</location>
        <topology evidence="1">Multi-pass membrane protein</topology>
    </subcellularLocation>
</comment>
<dbReference type="Proteomes" id="UP000622890">
    <property type="component" value="Unassembled WGS sequence"/>
</dbReference>
<name>A0A934SRQ4_9BURK</name>
<keyword evidence="4 8" id="KW-1133">Transmembrane helix</keyword>
<gene>
    <name evidence="10" type="ORF">JJB74_06605</name>
</gene>
<evidence type="ECO:0000259" key="9">
    <source>
        <dbReference type="Pfam" id="PF02706"/>
    </source>
</evidence>
<evidence type="ECO:0000256" key="7">
    <source>
        <dbReference type="SAM" id="MobiDB-lite"/>
    </source>
</evidence>
<dbReference type="GO" id="GO:0005886">
    <property type="term" value="C:plasma membrane"/>
    <property type="evidence" value="ECO:0007669"/>
    <property type="project" value="UniProtKB-SubCell"/>
</dbReference>
<dbReference type="GO" id="GO:0004713">
    <property type="term" value="F:protein tyrosine kinase activity"/>
    <property type="evidence" value="ECO:0007669"/>
    <property type="project" value="TreeGrafter"/>
</dbReference>
<dbReference type="Pfam" id="PF02706">
    <property type="entry name" value="Wzz"/>
    <property type="match status" value="1"/>
</dbReference>
<keyword evidence="3 8" id="KW-0812">Transmembrane</keyword>
<keyword evidence="5 8" id="KW-0472">Membrane</keyword>
<evidence type="ECO:0000256" key="8">
    <source>
        <dbReference type="SAM" id="Phobius"/>
    </source>
</evidence>
<comment type="caution">
    <text evidence="10">The sequence shown here is derived from an EMBL/GenBank/DDBJ whole genome shotgun (WGS) entry which is preliminary data.</text>
</comment>
<dbReference type="InterPro" id="IPR003856">
    <property type="entry name" value="LPS_length_determ_N"/>
</dbReference>
<keyword evidence="2" id="KW-1003">Cell membrane</keyword>
<proteinExistence type="predicted"/>
<accession>A0A934SRQ4</accession>
<feature type="region of interest" description="Disordered" evidence="7">
    <location>
        <begin position="291"/>
        <end position="310"/>
    </location>
</feature>
<evidence type="ECO:0000256" key="2">
    <source>
        <dbReference type="ARBA" id="ARBA00022475"/>
    </source>
</evidence>
<dbReference type="AlphaFoldDB" id="A0A934SRQ4"/>
<dbReference type="PANTHER" id="PTHR32309">
    <property type="entry name" value="TYROSINE-PROTEIN KINASE"/>
    <property type="match status" value="1"/>
</dbReference>
<dbReference type="PANTHER" id="PTHR32309:SF13">
    <property type="entry name" value="FERRIC ENTEROBACTIN TRANSPORT PROTEIN FEPE"/>
    <property type="match status" value="1"/>
</dbReference>
<keyword evidence="6" id="KW-0175">Coiled coil</keyword>
<feature type="coiled-coil region" evidence="6">
    <location>
        <begin position="168"/>
        <end position="237"/>
    </location>
</feature>
<dbReference type="InterPro" id="IPR014345">
    <property type="entry name" value="XrtA_polysacc_chain"/>
</dbReference>
<dbReference type="InterPro" id="IPR050445">
    <property type="entry name" value="Bact_polysacc_biosynth/exp"/>
</dbReference>
<evidence type="ECO:0000256" key="4">
    <source>
        <dbReference type="ARBA" id="ARBA00022989"/>
    </source>
</evidence>
<feature type="transmembrane region" description="Helical" evidence="8">
    <location>
        <begin position="419"/>
        <end position="438"/>
    </location>
</feature>